<accession>A0A814KDZ9</accession>
<organism evidence="1 2">
    <name type="scientific">Brachionus calyciflorus</name>
    <dbReference type="NCBI Taxonomy" id="104777"/>
    <lineage>
        <taxon>Eukaryota</taxon>
        <taxon>Metazoa</taxon>
        <taxon>Spiralia</taxon>
        <taxon>Gnathifera</taxon>
        <taxon>Rotifera</taxon>
        <taxon>Eurotatoria</taxon>
        <taxon>Monogononta</taxon>
        <taxon>Pseudotrocha</taxon>
        <taxon>Ploima</taxon>
        <taxon>Brachionidae</taxon>
        <taxon>Brachionus</taxon>
    </lineage>
</organism>
<sequence>MNQSSGKILEYYSNLINQIDIKSEEAILKCKTDEMKNIVNSDRAKIIAKIKEIQSIKLDNLKSTDSIYDGLFGFVLFFEKYSLEWKTGHLVVLNNINLTEKLFEEFISISEQNTEPFTIRSNCLTKKSDKFNTFEEFAKYRVIFNLVWNFHDDNIKEPIIDLTQIEENKLTMLELDSKFEELAENSLSFVEGFLNIEILKYLSLSNDKIVDIPNNFFHIFKNLSKLSLCLPKLISFDEDLFNGLDNLEILELKSLETAPSSFKKLTKLNKLILERVVINNNYIFNNLEHVKKLVLKECKYLKSEFELSIFNSLKSLESLIIFENKFEQIDSSNFNVLKSLKCLEMNADQEFLILNPNLEILNLETVSSNVSIKLVEFKMLKFLNIQYGCQLNDIGFINDLSELEFLNICLSESLHGTFEIVKLPKLKFLVINSRSIPNFNNSFKNLQGLELISLRFMEWDRLVNLVNLEYLAFTDILVDIDLHILTDNFQILKSLNFLYFQNTMWNCPQKRIVYPDIFQMSFNLINEIEGEPDDKEIFFEKYLRVSECVREYLLNHESEYSKEFFENQ</sequence>
<evidence type="ECO:0000313" key="1">
    <source>
        <dbReference type="EMBL" id="CAF1049596.1"/>
    </source>
</evidence>
<protein>
    <submittedName>
        <fullName evidence="1">Uncharacterized protein</fullName>
    </submittedName>
</protein>
<dbReference type="EMBL" id="CAJNOC010005334">
    <property type="protein sequence ID" value="CAF1049596.1"/>
    <property type="molecule type" value="Genomic_DNA"/>
</dbReference>
<gene>
    <name evidence="1" type="ORF">OXX778_LOCUS18759</name>
</gene>
<name>A0A814KDZ9_9BILA</name>
<dbReference type="InterPro" id="IPR032675">
    <property type="entry name" value="LRR_dom_sf"/>
</dbReference>
<dbReference type="PANTHER" id="PTHR47186:SF61">
    <property type="entry name" value="LEUCINE-RICH REPEAT-CONTAINING PROTEIN 57-RELATED"/>
    <property type="match status" value="1"/>
</dbReference>
<feature type="non-terminal residue" evidence="1">
    <location>
        <position position="1"/>
    </location>
</feature>
<comment type="caution">
    <text evidence="1">The sequence shown here is derived from an EMBL/GenBank/DDBJ whole genome shotgun (WGS) entry which is preliminary data.</text>
</comment>
<dbReference type="OrthoDB" id="1055097at2759"/>
<proteinExistence type="predicted"/>
<dbReference type="PANTHER" id="PTHR47186">
    <property type="entry name" value="LEUCINE-RICH REPEAT-CONTAINING PROTEIN 57"/>
    <property type="match status" value="1"/>
</dbReference>
<dbReference type="SUPFAM" id="SSF52058">
    <property type="entry name" value="L domain-like"/>
    <property type="match status" value="1"/>
</dbReference>
<dbReference type="AlphaFoldDB" id="A0A814KDZ9"/>
<reference evidence="1" key="1">
    <citation type="submission" date="2021-02" db="EMBL/GenBank/DDBJ databases">
        <authorList>
            <person name="Nowell W R."/>
        </authorList>
    </citation>
    <scope>NUCLEOTIDE SEQUENCE</scope>
    <source>
        <strain evidence="1">Ploen Becks lab</strain>
    </source>
</reference>
<dbReference type="Proteomes" id="UP000663879">
    <property type="component" value="Unassembled WGS sequence"/>
</dbReference>
<evidence type="ECO:0000313" key="2">
    <source>
        <dbReference type="Proteomes" id="UP000663879"/>
    </source>
</evidence>
<dbReference type="Gene3D" id="3.80.10.10">
    <property type="entry name" value="Ribonuclease Inhibitor"/>
    <property type="match status" value="2"/>
</dbReference>
<keyword evidence="2" id="KW-1185">Reference proteome</keyword>